<dbReference type="Proteomes" id="UP000308181">
    <property type="component" value="Unassembled WGS sequence"/>
</dbReference>
<comment type="caution">
    <text evidence="1">The sequence shown here is derived from an EMBL/GenBank/DDBJ whole genome shotgun (WGS) entry which is preliminary data.</text>
</comment>
<dbReference type="AlphaFoldDB" id="A0A4U1BWW9"/>
<evidence type="ECO:0000313" key="2">
    <source>
        <dbReference type="Proteomes" id="UP000308181"/>
    </source>
</evidence>
<dbReference type="RefSeq" id="WP_136826784.1">
    <property type="nucleotide sequence ID" value="NZ_SWBP01000004.1"/>
</dbReference>
<dbReference type="EMBL" id="SWBP01000004">
    <property type="protein sequence ID" value="TKB96821.1"/>
    <property type="molecule type" value="Genomic_DNA"/>
</dbReference>
<reference evidence="1 2" key="1">
    <citation type="submission" date="2019-04" db="EMBL/GenBank/DDBJ databases">
        <title>Pedobacter sp. AR-3-17 sp. nov., isolated from Arctic soil.</title>
        <authorList>
            <person name="Dahal R.H."/>
            <person name="Kim D.-U."/>
        </authorList>
    </citation>
    <scope>NUCLEOTIDE SEQUENCE [LARGE SCALE GENOMIC DNA]</scope>
    <source>
        <strain evidence="1 2">AR-3-17</strain>
    </source>
</reference>
<dbReference type="OrthoDB" id="799391at2"/>
<name>A0A4U1BWW9_9SPHI</name>
<keyword evidence="2" id="KW-1185">Reference proteome</keyword>
<gene>
    <name evidence="1" type="ORF">FA046_12110</name>
</gene>
<organism evidence="1 2">
    <name type="scientific">Pedobacter cryophilus</name>
    <dbReference type="NCBI Taxonomy" id="2571271"/>
    <lineage>
        <taxon>Bacteria</taxon>
        <taxon>Pseudomonadati</taxon>
        <taxon>Bacteroidota</taxon>
        <taxon>Sphingobacteriia</taxon>
        <taxon>Sphingobacteriales</taxon>
        <taxon>Sphingobacteriaceae</taxon>
        <taxon>Pedobacter</taxon>
    </lineage>
</organism>
<evidence type="ECO:0008006" key="3">
    <source>
        <dbReference type="Google" id="ProtNLM"/>
    </source>
</evidence>
<evidence type="ECO:0000313" key="1">
    <source>
        <dbReference type="EMBL" id="TKB96821.1"/>
    </source>
</evidence>
<sequence>MMWLLLLLSIFTIIFSYLLFAPFYLEANSTVNRLRLRFHKIATAEIQMANRTLFLKIKVAGWKKKIDLLAPTTKKEKTEVKKRKTSKSKYFSFSKLKSIINSFKINTCYINLDFENVRWNAALFPVFYGLSRVSKKQFHINFVGQNQINLQIENTMARIIWAYLFNK</sequence>
<protein>
    <recommendedName>
        <fullName evidence="3">DUF2953 domain-containing protein</fullName>
    </recommendedName>
</protein>
<accession>A0A4U1BWW9</accession>
<proteinExistence type="predicted"/>